<comment type="caution">
    <text evidence="2">The sequence shown here is derived from an EMBL/GenBank/DDBJ whole genome shotgun (WGS) entry which is preliminary data.</text>
</comment>
<dbReference type="InterPro" id="IPR011008">
    <property type="entry name" value="Dimeric_a/b-barrel"/>
</dbReference>
<evidence type="ECO:0000313" key="3">
    <source>
        <dbReference type="Proteomes" id="UP000295499"/>
    </source>
</evidence>
<proteinExistence type="predicted"/>
<feature type="domain" description="ABM" evidence="1">
    <location>
        <begin position="13"/>
        <end position="101"/>
    </location>
</feature>
<dbReference type="Pfam" id="PF03992">
    <property type="entry name" value="ABM"/>
    <property type="match status" value="1"/>
</dbReference>
<dbReference type="GO" id="GO:0004497">
    <property type="term" value="F:monooxygenase activity"/>
    <property type="evidence" value="ECO:0007669"/>
    <property type="project" value="UniProtKB-KW"/>
</dbReference>
<dbReference type="InterPro" id="IPR007138">
    <property type="entry name" value="ABM_dom"/>
</dbReference>
<keyword evidence="2" id="KW-0560">Oxidoreductase</keyword>
<dbReference type="AlphaFoldDB" id="A0A4R6IK60"/>
<accession>A0A4R6IK60</accession>
<dbReference type="SUPFAM" id="SSF54909">
    <property type="entry name" value="Dimeric alpha+beta barrel"/>
    <property type="match status" value="1"/>
</dbReference>
<evidence type="ECO:0000313" key="2">
    <source>
        <dbReference type="EMBL" id="TDO22439.1"/>
    </source>
</evidence>
<keyword evidence="2" id="KW-0503">Monooxygenase</keyword>
<sequence>MKNQQSNNSEIPVYLTAIVTALPGNIDIVKSTLLNLVKNSTQEEACLQYDLHQSSEDEHVFIFQETWKDQHSLDHHNQMPYLLEFVEIAKDIVQLPLIIYKTNKIS</sequence>
<organism evidence="2 3">
    <name type="scientific">Pedobacter duraquae</name>
    <dbReference type="NCBI Taxonomy" id="425511"/>
    <lineage>
        <taxon>Bacteria</taxon>
        <taxon>Pseudomonadati</taxon>
        <taxon>Bacteroidota</taxon>
        <taxon>Sphingobacteriia</taxon>
        <taxon>Sphingobacteriales</taxon>
        <taxon>Sphingobacteriaceae</taxon>
        <taxon>Pedobacter</taxon>
    </lineage>
</organism>
<name>A0A4R6IK60_9SPHI</name>
<evidence type="ECO:0000259" key="1">
    <source>
        <dbReference type="PROSITE" id="PS51725"/>
    </source>
</evidence>
<gene>
    <name evidence="2" type="ORF">CLV32_1412</name>
</gene>
<reference evidence="2 3" key="1">
    <citation type="submission" date="2019-03" db="EMBL/GenBank/DDBJ databases">
        <title>Genomic Encyclopedia of Archaeal and Bacterial Type Strains, Phase II (KMG-II): from individual species to whole genera.</title>
        <authorList>
            <person name="Goeker M."/>
        </authorList>
    </citation>
    <scope>NUCLEOTIDE SEQUENCE [LARGE SCALE GENOMIC DNA]</scope>
    <source>
        <strain evidence="2 3">DSM 19034</strain>
    </source>
</reference>
<dbReference type="PROSITE" id="PS51725">
    <property type="entry name" value="ABM"/>
    <property type="match status" value="1"/>
</dbReference>
<dbReference type="RefSeq" id="WP_133553794.1">
    <property type="nucleotide sequence ID" value="NZ_SNWM01000002.1"/>
</dbReference>
<dbReference type="Proteomes" id="UP000295499">
    <property type="component" value="Unassembled WGS sequence"/>
</dbReference>
<dbReference type="EMBL" id="SNWM01000002">
    <property type="protein sequence ID" value="TDO22439.1"/>
    <property type="molecule type" value="Genomic_DNA"/>
</dbReference>
<keyword evidence="3" id="KW-1185">Reference proteome</keyword>
<dbReference type="OrthoDB" id="9806189at2"/>
<dbReference type="Gene3D" id="3.30.70.100">
    <property type="match status" value="1"/>
</dbReference>
<protein>
    <submittedName>
        <fullName evidence="2">Quinol monooxygenase YgiN</fullName>
    </submittedName>
</protein>
<dbReference type="PANTHER" id="PTHR33336:SF3">
    <property type="entry name" value="ABM DOMAIN-CONTAINING PROTEIN"/>
    <property type="match status" value="1"/>
</dbReference>
<dbReference type="InterPro" id="IPR050744">
    <property type="entry name" value="AI-2_Isomerase_LsrG"/>
</dbReference>
<dbReference type="PANTHER" id="PTHR33336">
    <property type="entry name" value="QUINOL MONOOXYGENASE YGIN-RELATED"/>
    <property type="match status" value="1"/>
</dbReference>